<dbReference type="OrthoDB" id="5406083at2"/>
<dbReference type="Proteomes" id="UP000326936">
    <property type="component" value="Plasmid pTHAF100_a"/>
</dbReference>
<accession>A0A5P9CRZ7</accession>
<sequence>MQLTCKFVPGNTLSRDVLDYILSPDECIGQLSRTRNLQDVVRQLPKPLSESLPQSAKKDIHRLLAAIKQRLVRADWVAVSSFPRKSPLSTTQLQAYPALKARMDKLSAQPEKKVVKANYSMVTDDVPLARNLVFNPVEPAPDKKIVVEFAGQWPRNSASLLLTKTEAQKEKISYPKPDVNAKHRGLVTFKGLEDEAKNLYLSIPLLNQSQPMNLLLAENLMPVDEKQEMPEWDNVLVPVVPMYFNNAEKSEQAAARHMHGYIYVLWQQKVWRELQITEKGYYADIDVEYYRATEPQSTKPTRHADICITDPETGSLYSYEPYQIVQNGKVVCEGMLNDVGEARVFNLIEEEVDVIITDFDPQVVVTVATKLSPFKGANSTLREASGRPMPHIWLPYKILGEVQSVFVYYSASQLSNQQLSALESDPSQATEITDWDNYSNAQSFKTKQGVARALALPDISQDQVLDYAVIASQLEKNIAGVYINGPVSALNFAYPSHPTLDESDDYFELRETEGDWCQRTYLRDCPRNEQAVRYIQFSGWPAEVKNVDLVRGYLGHSRHQRDNQTVIFRDKKLRELLAYQPQ</sequence>
<keyword evidence="1" id="KW-0614">Plasmid</keyword>
<evidence type="ECO:0000313" key="1">
    <source>
        <dbReference type="EMBL" id="QFT28711.1"/>
    </source>
</evidence>
<evidence type="ECO:0000313" key="2">
    <source>
        <dbReference type="Proteomes" id="UP000326936"/>
    </source>
</evidence>
<name>A0A5P9CRZ7_9VIBR</name>
<dbReference type="RefSeq" id="WP_152432668.1">
    <property type="nucleotide sequence ID" value="NZ_CBCSDK010000025.1"/>
</dbReference>
<reference evidence="1 2" key="1">
    <citation type="submission" date="2019-10" db="EMBL/GenBank/DDBJ databases">
        <title>Complete genome sequence of Vibrio sp. strain THAF100, isolated from non-filtered water from the water column of tank 6 of a marine aquarium containing stony-coral fragments. Water maintained at 26 degree C.</title>
        <authorList>
            <person name="Ruckert C."/>
            <person name="Franco A."/>
            <person name="Kalinowski J."/>
            <person name="Glaeser S."/>
        </authorList>
    </citation>
    <scope>NUCLEOTIDE SEQUENCE [LARGE SCALE GENOMIC DNA]</scope>
    <source>
        <strain evidence="1 2">THAF100</strain>
        <plasmid evidence="2">pthaf100_a</plasmid>
    </source>
</reference>
<dbReference type="CDD" id="cd20705">
    <property type="entry name" value="MIX_I"/>
    <property type="match status" value="1"/>
</dbReference>
<proteinExistence type="predicted"/>
<protein>
    <submittedName>
        <fullName evidence="1">Uncharacterized protein</fullName>
    </submittedName>
</protein>
<dbReference type="AlphaFoldDB" id="A0A5P9CRZ7"/>
<dbReference type="KEGG" id="vaq:FIV01_20130"/>
<organism evidence="1 2">
    <name type="scientific">Vibrio aquimaris</name>
    <dbReference type="NCBI Taxonomy" id="2587862"/>
    <lineage>
        <taxon>Bacteria</taxon>
        <taxon>Pseudomonadati</taxon>
        <taxon>Pseudomonadota</taxon>
        <taxon>Gammaproteobacteria</taxon>
        <taxon>Vibrionales</taxon>
        <taxon>Vibrionaceae</taxon>
        <taxon>Vibrio</taxon>
    </lineage>
</organism>
<dbReference type="EMBL" id="CP045351">
    <property type="protein sequence ID" value="QFT28711.1"/>
    <property type="molecule type" value="Genomic_DNA"/>
</dbReference>
<gene>
    <name evidence="1" type="ORF">FIV01_20130</name>
</gene>
<geneLocation type="plasmid" evidence="2">
    <name>pthaf100_a</name>
</geneLocation>
<keyword evidence="2" id="KW-1185">Reference proteome</keyword>